<sequence>MATNRLHRDGLGIQAILDNFEKYVVSTDKAMERQIIPATRAKIETRTLVADCTVEASNQSKDILQHASQYMRGVDKGRHKLSIPVSVLARKLRPVCRDFLRETRRFGVPRVDEVEEGITSDDVYAKTDDQQRIIEKCSNSKDCRIPSDDLFRHLESTMKENESLRGDITRLEASATVEKTWEEKYKNDMASLRAAESGETTEKVYEQLYNQTKAELDQVRRDLGDERSVKEGVQNRLADVEDQLKTSKTAASQLAAAGRRIRHLEYENKQETEKYESMKESFEQATAEHRDCSAEQSKLIDANDRIQELEGEAEDGRQELESVYSDLVTANTTLEEVNATLEEVRSDLVAAQSQYESLETSKKAVDTSADDLKRQFDELNRTLAQVRSQLASVESSLTETTTAKENSEARHNEQQTTIDGLNRSLAETTTAKENSEARHDELQTTIDELRTQTQTTIDNLSRSLADVSTAKQNGELLDLESVRQTYISKAQVENDYSLKTSVVSRASYQRVQSKLTVAKQVIGVLGKTWGMSAEAQKQALEQMSSIVDSDKEIDQLNCSMIDGRWLHWDLACCANMEGIRLAYKTPDQRIGIELLWITIITNIASTPDTLALIELVLIETIHKRDLAQMEALLLLDCLDVAMKAAGHPPSADSSKYTRLQILLVPLRVCELLLRSRTKFASRDRLLVQLTELHRLADVEFFFLAWAMLKLFIPCAEHQVFEDQHQQIIDRNFTTAEHMFSRPGTSIGALKGGMMVVARFAEGVMPYFTLYSVADMASKHPMKKIKLYFQKPRRNGFDLNWRQDPIVLDFFEDRDFVRFCYAEFDDLGTPSDEPDVET</sequence>
<dbReference type="Proteomes" id="UP000308549">
    <property type="component" value="Unassembled WGS sequence"/>
</dbReference>
<evidence type="ECO:0000256" key="1">
    <source>
        <dbReference type="SAM" id="Coils"/>
    </source>
</evidence>
<proteinExistence type="predicted"/>
<evidence type="ECO:0000313" key="3">
    <source>
        <dbReference type="EMBL" id="TKA22939.1"/>
    </source>
</evidence>
<feature type="compositionally biased region" description="Polar residues" evidence="2">
    <location>
        <begin position="390"/>
        <end position="404"/>
    </location>
</feature>
<protein>
    <submittedName>
        <fullName evidence="3">Uncharacterized protein</fullName>
    </submittedName>
</protein>
<name>A0A4V5N3B5_9PEZI</name>
<comment type="caution">
    <text evidence="3">The sequence shown here is derived from an EMBL/GenBank/DDBJ whole genome shotgun (WGS) entry which is preliminary data.</text>
</comment>
<keyword evidence="4" id="KW-1185">Reference proteome</keyword>
<dbReference type="Gene3D" id="1.10.287.1490">
    <property type="match status" value="1"/>
</dbReference>
<dbReference type="AlphaFoldDB" id="A0A4V5N3B5"/>
<evidence type="ECO:0000256" key="2">
    <source>
        <dbReference type="SAM" id="MobiDB-lite"/>
    </source>
</evidence>
<dbReference type="SUPFAM" id="SSF57997">
    <property type="entry name" value="Tropomyosin"/>
    <property type="match status" value="1"/>
</dbReference>
<reference evidence="3 4" key="1">
    <citation type="submission" date="2017-03" db="EMBL/GenBank/DDBJ databases">
        <title>Genomes of endolithic fungi from Antarctica.</title>
        <authorList>
            <person name="Coleine C."/>
            <person name="Masonjones S."/>
            <person name="Stajich J.E."/>
        </authorList>
    </citation>
    <scope>NUCLEOTIDE SEQUENCE [LARGE SCALE GENOMIC DNA]</scope>
    <source>
        <strain evidence="3 4">CCFEE 6315</strain>
    </source>
</reference>
<feature type="region of interest" description="Disordered" evidence="2">
    <location>
        <begin position="390"/>
        <end position="421"/>
    </location>
</feature>
<evidence type="ECO:0000313" key="4">
    <source>
        <dbReference type="Proteomes" id="UP000308549"/>
    </source>
</evidence>
<dbReference type="EMBL" id="NAJL01000063">
    <property type="protein sequence ID" value="TKA22939.1"/>
    <property type="molecule type" value="Genomic_DNA"/>
</dbReference>
<keyword evidence="1" id="KW-0175">Coiled coil</keyword>
<organism evidence="3 4">
    <name type="scientific">Salinomyces thailandicus</name>
    <dbReference type="NCBI Taxonomy" id="706561"/>
    <lineage>
        <taxon>Eukaryota</taxon>
        <taxon>Fungi</taxon>
        <taxon>Dikarya</taxon>
        <taxon>Ascomycota</taxon>
        <taxon>Pezizomycotina</taxon>
        <taxon>Dothideomycetes</taxon>
        <taxon>Dothideomycetidae</taxon>
        <taxon>Mycosphaerellales</taxon>
        <taxon>Teratosphaeriaceae</taxon>
        <taxon>Salinomyces</taxon>
    </lineage>
</organism>
<feature type="coiled-coil region" evidence="1">
    <location>
        <begin position="425"/>
        <end position="452"/>
    </location>
</feature>
<gene>
    <name evidence="3" type="ORF">B0A50_07681</name>
</gene>
<accession>A0A4V5N3B5</accession>